<organism evidence="1 2">
    <name type="scientific">Digitaria exilis</name>
    <dbReference type="NCBI Taxonomy" id="1010633"/>
    <lineage>
        <taxon>Eukaryota</taxon>
        <taxon>Viridiplantae</taxon>
        <taxon>Streptophyta</taxon>
        <taxon>Embryophyta</taxon>
        <taxon>Tracheophyta</taxon>
        <taxon>Spermatophyta</taxon>
        <taxon>Magnoliopsida</taxon>
        <taxon>Liliopsida</taxon>
        <taxon>Poales</taxon>
        <taxon>Poaceae</taxon>
        <taxon>PACMAD clade</taxon>
        <taxon>Panicoideae</taxon>
        <taxon>Panicodae</taxon>
        <taxon>Paniceae</taxon>
        <taxon>Anthephorinae</taxon>
        <taxon>Digitaria</taxon>
    </lineage>
</organism>
<protein>
    <submittedName>
        <fullName evidence="1">Uncharacterized protein</fullName>
    </submittedName>
</protein>
<dbReference type="AlphaFoldDB" id="A0A835FKD2"/>
<reference evidence="1" key="1">
    <citation type="submission" date="2020-07" db="EMBL/GenBank/DDBJ databases">
        <title>Genome sequence and genetic diversity analysis of an under-domesticated orphan crop, white fonio (Digitaria exilis).</title>
        <authorList>
            <person name="Bennetzen J.L."/>
            <person name="Chen S."/>
            <person name="Ma X."/>
            <person name="Wang X."/>
            <person name="Yssel A.E.J."/>
            <person name="Chaluvadi S.R."/>
            <person name="Johnson M."/>
            <person name="Gangashetty P."/>
            <person name="Hamidou F."/>
            <person name="Sanogo M.D."/>
            <person name="Zwaenepoel A."/>
            <person name="Wallace J."/>
            <person name="Van De Peer Y."/>
            <person name="Van Deynze A."/>
        </authorList>
    </citation>
    <scope>NUCLEOTIDE SEQUENCE</scope>
    <source>
        <tissue evidence="1">Leaves</tissue>
    </source>
</reference>
<dbReference type="Proteomes" id="UP000636709">
    <property type="component" value="Unassembled WGS sequence"/>
</dbReference>
<gene>
    <name evidence="1" type="ORF">HU200_008766</name>
</gene>
<accession>A0A835FKD2</accession>
<evidence type="ECO:0000313" key="1">
    <source>
        <dbReference type="EMBL" id="KAF8762920.1"/>
    </source>
</evidence>
<proteinExistence type="predicted"/>
<dbReference type="OrthoDB" id="716025at2759"/>
<comment type="caution">
    <text evidence="1">The sequence shown here is derived from an EMBL/GenBank/DDBJ whole genome shotgun (WGS) entry which is preliminary data.</text>
</comment>
<keyword evidence="2" id="KW-1185">Reference proteome</keyword>
<name>A0A835FKD2_9POAL</name>
<dbReference type="EMBL" id="JACEFO010000592">
    <property type="protein sequence ID" value="KAF8762920.1"/>
    <property type="molecule type" value="Genomic_DNA"/>
</dbReference>
<sequence length="80" mass="9139">MQHKDPILHCNDWRTRHLISGMAIEPNNSAARHIKIPREANKTAHRLAMEAKQLGHNSSSCIYTCSNIEHMQPCPVREVL</sequence>
<evidence type="ECO:0000313" key="2">
    <source>
        <dbReference type="Proteomes" id="UP000636709"/>
    </source>
</evidence>